<accession>A0ABR2YFR4</accession>
<feature type="compositionally biased region" description="Low complexity" evidence="1">
    <location>
        <begin position="437"/>
        <end position="468"/>
    </location>
</feature>
<feature type="region of interest" description="Disordered" evidence="1">
    <location>
        <begin position="546"/>
        <end position="709"/>
    </location>
</feature>
<evidence type="ECO:0000313" key="6">
    <source>
        <dbReference type="Proteomes" id="UP001491310"/>
    </source>
</evidence>
<feature type="region of interest" description="Disordered" evidence="1">
    <location>
        <begin position="1078"/>
        <end position="1100"/>
    </location>
</feature>
<feature type="region of interest" description="Disordered" evidence="1">
    <location>
        <begin position="1490"/>
        <end position="1515"/>
    </location>
</feature>
<evidence type="ECO:0000259" key="4">
    <source>
        <dbReference type="Pfam" id="PF23753"/>
    </source>
</evidence>
<evidence type="ECO:0000313" key="5">
    <source>
        <dbReference type="EMBL" id="KAK9904326.1"/>
    </source>
</evidence>
<evidence type="ECO:0000259" key="3">
    <source>
        <dbReference type="Pfam" id="PF23752"/>
    </source>
</evidence>
<dbReference type="PANTHER" id="PTHR14593:SF5">
    <property type="entry name" value="WD REPEAT-CONTAINING PROTEIN 11"/>
    <property type="match status" value="1"/>
</dbReference>
<keyword evidence="6" id="KW-1185">Reference proteome</keyword>
<organism evidence="5 6">
    <name type="scientific">Coccomyxa subellipsoidea</name>
    <dbReference type="NCBI Taxonomy" id="248742"/>
    <lineage>
        <taxon>Eukaryota</taxon>
        <taxon>Viridiplantae</taxon>
        <taxon>Chlorophyta</taxon>
        <taxon>core chlorophytes</taxon>
        <taxon>Trebouxiophyceae</taxon>
        <taxon>Trebouxiophyceae incertae sedis</taxon>
        <taxon>Coccomyxaceae</taxon>
        <taxon>Coccomyxa</taxon>
    </lineage>
</organism>
<dbReference type="InterPro" id="IPR015943">
    <property type="entry name" value="WD40/YVTN_repeat-like_dom_sf"/>
</dbReference>
<feature type="domain" description="WDR11 second beta-propeller" evidence="3">
    <location>
        <begin position="863"/>
        <end position="1287"/>
    </location>
</feature>
<feature type="compositionally biased region" description="Low complexity" evidence="1">
    <location>
        <begin position="656"/>
        <end position="670"/>
    </location>
</feature>
<dbReference type="InterPro" id="IPR057854">
    <property type="entry name" value="TPR_WDR11"/>
</dbReference>
<dbReference type="Proteomes" id="UP001491310">
    <property type="component" value="Unassembled WGS sequence"/>
</dbReference>
<feature type="region of interest" description="Disordered" evidence="1">
    <location>
        <begin position="432"/>
        <end position="506"/>
    </location>
</feature>
<protein>
    <recommendedName>
        <fullName evidence="7">WD40 repeat-like protein</fullName>
    </recommendedName>
</protein>
<dbReference type="SUPFAM" id="SSF101908">
    <property type="entry name" value="Putative isomerase YbhE"/>
    <property type="match status" value="1"/>
</dbReference>
<feature type="domain" description="WDR11 TPR" evidence="4">
    <location>
        <begin position="1686"/>
        <end position="1891"/>
    </location>
</feature>
<evidence type="ECO:0000256" key="1">
    <source>
        <dbReference type="SAM" id="MobiDB-lite"/>
    </source>
</evidence>
<name>A0ABR2YFR4_9CHLO</name>
<comment type="caution">
    <text evidence="5">The sequence shown here is derived from an EMBL/GenBank/DDBJ whole genome shotgun (WGS) entry which is preliminary data.</text>
</comment>
<dbReference type="EMBL" id="JALJOT010000013">
    <property type="protein sequence ID" value="KAK9904326.1"/>
    <property type="molecule type" value="Genomic_DNA"/>
</dbReference>
<dbReference type="SUPFAM" id="SSF50978">
    <property type="entry name" value="WD40 repeat-like"/>
    <property type="match status" value="1"/>
</dbReference>
<dbReference type="InterPro" id="IPR057852">
    <property type="entry name" value="Beta-prop_WDR11_1st"/>
</dbReference>
<dbReference type="InterPro" id="IPR036322">
    <property type="entry name" value="WD40_repeat_dom_sf"/>
</dbReference>
<dbReference type="InterPro" id="IPR057853">
    <property type="entry name" value="Beta-prop_WDR11_2nd"/>
</dbReference>
<evidence type="ECO:0000259" key="2">
    <source>
        <dbReference type="Pfam" id="PF23751"/>
    </source>
</evidence>
<feature type="compositionally biased region" description="Low complexity" evidence="1">
    <location>
        <begin position="1078"/>
        <end position="1097"/>
    </location>
</feature>
<dbReference type="Pfam" id="PF23751">
    <property type="entry name" value="Beta-prop_WDR11_1st"/>
    <property type="match status" value="2"/>
</dbReference>
<feature type="domain" description="WDR11 first beta-propeller" evidence="2">
    <location>
        <begin position="225"/>
        <end position="324"/>
    </location>
</feature>
<dbReference type="Pfam" id="PF23753">
    <property type="entry name" value="TPR_WDR11"/>
    <property type="match status" value="1"/>
</dbReference>
<proteinExistence type="predicted"/>
<gene>
    <name evidence="5" type="ORF">WJX75_009217</name>
</gene>
<feature type="compositionally biased region" description="Low complexity" evidence="1">
    <location>
        <begin position="493"/>
        <end position="506"/>
    </location>
</feature>
<feature type="compositionally biased region" description="Polar residues" evidence="1">
    <location>
        <begin position="562"/>
        <end position="578"/>
    </location>
</feature>
<dbReference type="InterPro" id="IPR039694">
    <property type="entry name" value="WDR11"/>
</dbReference>
<feature type="compositionally biased region" description="Low complexity" evidence="1">
    <location>
        <begin position="637"/>
        <end position="648"/>
    </location>
</feature>
<sequence>MSAAVDVLGLLPGPALKSNGGACDILQGEAFAYGVSGSVAVVDIRRMQLACVLQGPHRSSVVTSVSWCPECHSRDMKEGAGLRLASGDSEGRVVVWDIATATPVIALEDPLTGAQLGGKRAEPGKGGAVRGLAWVCSNAARLAIVLANGMFLVWDVAGNAALWRKDFGAEAALASVRVDPGDARRLVLCGQRGSLIVLKLNNMARDRVEQQQYKVDMSASKPGDTLRAAFSTTRDLLYVLLPREVVVFDLEYGQPAASTTLPTSRPAFRDVLGCFGHADVGKDLSESGVDLLYTSHQDGSLSIWRRTKGQLTYSLLGLHKLVPPASRVNNNSTLSLLCAAAAPWVRCDIDALRDDDSVPSSAFEPLDSLPPNSLGAATRAMMTKGRKLSTIYSRVSAFSGSSTLTSESQVLGDSGEGTSWQKHTLGQRISGFDLPRAAPEPSTSAAAPSTAAPGTSAGSQESGMQQQGGLNGFGSLSAYAQEDRSSEEEADFLRSSISGRSSGESSLGRIFTAQSSLDPVPETSEAAPVDLEKTLGPLTSYPVRLSPAASSSGGGYGGISPRNISPRNSSGFLAQNSFGELGQGGGAGGDAPLPPLSGSPARSPMVRRQSSLKPPRPPGSAIKPAKSLTFSTAAPCDAGGYAGSSSDDSVPRAPQSVFSTSSNSPISSLSAPRNSFEERITSGGFASASGADHSSFRASPSPPLSAFDQHVLPSSSLQQHPVSPFDRGAASPPQMRASLAAAVPANGGGSAIGPSSLYSAAIPTMDVPPPFESLLVMAVSDEGYVWQWDVPLQDLFEDDKAAPGFPSAPTMLPTAFSIAVPSKTANAAAPAATGSTKPRLLGLLQTLPHSVTTFSVCPVAIGVGMLGMPGGPPSAASGRGGDAVAVLAAVTAAGNVEFVTLQRGSVSPLMGTVSVSLGAHKDVVRGVRWLGPSARVVSFSSEKTQHGYRNTLLITDVRSRASLPFREVGPEAAPMLGIRASPSGRYLLILLRGAPSEIWALGGNTKPTRIRVLDLPFTAVEWVLPGDLATWHSAGSESWMVWERSPLARERSLMGYWDDADDSQIAAAAQGAAEGASAGNAAGAHSGHDGANASAAAPNDITGPEERLAFALSDGRVGVLAVKGRKVTDTKPKRPSWGLMSSSSEGVATAIAAWGHLVIMGDTEGSLNRWDTQTGRISTVQTTQGPVRRIHFAPPAAEELTRGSSNMSSVGNARVSVLFANGTFGIWELDARNDLKPGAVSVAASGRLGKVIDLAWVPLPAPIGGGSVVVVAGEDGSLACVDATQTVEQRSPKRRLAAFKNLVGGRWPFPQGGLSPPSALGSSLLLPRPWAALLRLLLQQKVPARTLRKLAGPVIPGDEALLEDVIWACLPKIAKDIWLQSPHRMYSAEAEELSLLAGGGDMHRSGSEELGVAQFASTMSVPQDGQWNARFNTFPMASSLPSPSPLLVRTSKENSSGERLLGSQNESSLSKRAASLKDRIRAGALAKTVGWGGKADEPLPPQPTPESEQQPLAPQKQYAANIGSVVRALTRSRANGQLLHEPEWQAYEEAIASGSTAARMAVVAAVAGCSEEARFWRCLPATLSALKGSLPPALKARLNTMPPQPSALENGILSAFAIGTSPPAASIDDSPFAAKLGIVRDAGPGAAGAAELSRNTSLRAYGAIRQVEEPPDLSRPVLWSPAKELAEARERMTWHEAMSRRNIESSEVLQERRVIEYVAVGDFQTAVGFLLASTPEKSIRYYRDALCTLALAAASSQPHVAVAAGNHETVSRTLHIQAAKVVAAHAASIGDALLGVPLLCSAGLPQEGVAALQEAGLWRYAATLTAHTLKGDERSAALDRWAAHVHQYEGDVWRALGIMAAGGALRNAALLLRELRMPDAAAAFCAACKEAGFHSPFAPTDAGGLENLFHHSGNTPPRRSSSFSGEFMKGQPEANTVEADYLDYCCSVLQQL</sequence>
<dbReference type="Pfam" id="PF23752">
    <property type="entry name" value="Beta-prop_WDR11_2nd"/>
    <property type="match status" value="1"/>
</dbReference>
<dbReference type="PANTHER" id="PTHR14593">
    <property type="entry name" value="WD REPEAT-CONTAINING PROTEIN 11"/>
    <property type="match status" value="1"/>
</dbReference>
<reference evidence="5 6" key="1">
    <citation type="journal article" date="2024" name="Nat. Commun.">
        <title>Phylogenomics reveals the evolutionary origins of lichenization in chlorophyte algae.</title>
        <authorList>
            <person name="Puginier C."/>
            <person name="Libourel C."/>
            <person name="Otte J."/>
            <person name="Skaloud P."/>
            <person name="Haon M."/>
            <person name="Grisel S."/>
            <person name="Petersen M."/>
            <person name="Berrin J.G."/>
            <person name="Delaux P.M."/>
            <person name="Dal Grande F."/>
            <person name="Keller J."/>
        </authorList>
    </citation>
    <scope>NUCLEOTIDE SEQUENCE [LARGE SCALE GENOMIC DNA]</scope>
    <source>
        <strain evidence="5 6">SAG 216-7</strain>
    </source>
</reference>
<dbReference type="Gene3D" id="2.130.10.10">
    <property type="entry name" value="YVTN repeat-like/Quinoprotein amine dehydrogenase"/>
    <property type="match status" value="2"/>
</dbReference>
<evidence type="ECO:0008006" key="7">
    <source>
        <dbReference type="Google" id="ProtNLM"/>
    </source>
</evidence>
<feature type="domain" description="WDR11 first beta-propeller" evidence="2">
    <location>
        <begin position="13"/>
        <end position="218"/>
    </location>
</feature>
<feature type="region of interest" description="Disordered" evidence="1">
    <location>
        <begin position="1442"/>
        <end position="1473"/>
    </location>
</feature>